<name>F9G851_FUSOF</name>
<dbReference type="OrthoDB" id="4473401at2759"/>
<feature type="compositionally biased region" description="Low complexity" evidence="1">
    <location>
        <begin position="175"/>
        <end position="203"/>
    </location>
</feature>
<dbReference type="SUPFAM" id="SSF50405">
    <property type="entry name" value="Actin-crosslinking proteins"/>
    <property type="match status" value="1"/>
</dbReference>
<accession>F9G851</accession>
<protein>
    <submittedName>
        <fullName evidence="2">Uncharacterized protein</fullName>
    </submittedName>
</protein>
<feature type="region of interest" description="Disordered" evidence="1">
    <location>
        <begin position="170"/>
        <end position="220"/>
    </location>
</feature>
<dbReference type="PaxDb" id="5507-FOXG_16585P0"/>
<organism evidence="2">
    <name type="scientific">Fusarium oxysporum (strain Fo5176)</name>
    <name type="common">Fusarium vascular wilt</name>
    <dbReference type="NCBI Taxonomy" id="660025"/>
    <lineage>
        <taxon>Eukaryota</taxon>
        <taxon>Fungi</taxon>
        <taxon>Dikarya</taxon>
        <taxon>Ascomycota</taxon>
        <taxon>Pezizomycotina</taxon>
        <taxon>Sordariomycetes</taxon>
        <taxon>Hypocreomycetidae</taxon>
        <taxon>Hypocreales</taxon>
        <taxon>Nectriaceae</taxon>
        <taxon>Fusarium</taxon>
        <taxon>Fusarium oxysporum species complex</taxon>
    </lineage>
</organism>
<gene>
    <name evidence="2" type="ORF">FOXB_14833</name>
</gene>
<dbReference type="STRING" id="660025.F9G851"/>
<dbReference type="Gene3D" id="2.80.10.50">
    <property type="match status" value="1"/>
</dbReference>
<dbReference type="CDD" id="cd00257">
    <property type="entry name" value="beta-trefoil_FSCN-like"/>
    <property type="match status" value="1"/>
</dbReference>
<evidence type="ECO:0000256" key="1">
    <source>
        <dbReference type="SAM" id="MobiDB-lite"/>
    </source>
</evidence>
<dbReference type="AlphaFoldDB" id="F9G851"/>
<proteinExistence type="predicted"/>
<evidence type="ECO:0000313" key="2">
    <source>
        <dbReference type="EMBL" id="EGU74676.1"/>
    </source>
</evidence>
<reference evidence="2" key="1">
    <citation type="journal article" date="2012" name="Mol. Plant Microbe Interact.">
        <title>A highly conserved effector in Fusarium oxysporum is required for full virulence on Arabidopsis.</title>
        <authorList>
            <person name="Thatcher L.F."/>
            <person name="Gardiner D.M."/>
            <person name="Kazan K."/>
            <person name="Manners J."/>
        </authorList>
    </citation>
    <scope>NUCLEOTIDE SEQUENCE [LARGE SCALE GENOMIC DNA]</scope>
    <source>
        <strain evidence="2">Fo5176</strain>
    </source>
</reference>
<dbReference type="EMBL" id="AFQF01003653">
    <property type="protein sequence ID" value="EGU74676.1"/>
    <property type="molecule type" value="Genomic_DNA"/>
</dbReference>
<sequence>MATLCFAGLASAVRESGDPSPAIISVSTSTTTLRADETQTGNPDDKVMVPCAGHITQCGVEDKAKIIYVPKSTRTITNKIVTTSVVVLPTSTRVIESVTVSTVTNTTKGHCRETHYLPGEPVEVTVDVLIVTTEEIQPISNTTTWITTVVTASAIEQCFLERYTILGRGPGSQGSPGASAAAEAASARSSDSVSPAASTPAASDESHSDDDSAQQRLGTVDDQPEVIGTWGSRLFDKESELDFEPFVSIILYICNMELQWDVIIVQKSTFDPLALTISDVKVHPKVFMRMIAFVDALNSQLGASLKAWIMSILVVCNDALCACSFNTNGPHISLYLLFPCRHLPKYGEINYVLRFTRPNQNGQPTCGSLPENPYGDYKIQATLGKYVASAANGGHLSASGTSANDSGAFSSAYLPNAGTLQLARSNQYVTADQSGASALSASRATASTWERFIIRQKVGESQGIYSIKAASNGKYLRVGDDGAIENDATGFRFVKA</sequence>
<comment type="caution">
    <text evidence="2">The sequence shown here is derived from an EMBL/GenBank/DDBJ whole genome shotgun (WGS) entry which is preliminary data.</text>
</comment>
<dbReference type="InterPro" id="IPR008999">
    <property type="entry name" value="Actin-crosslinking"/>
</dbReference>